<sequence>MLKAQNGPVPEVKQLTNAVLNAKRKLNGPPLLTTTDLHERLKADFVELTSETAAQDGDPAITAAVASSFPNAQRLTCYYHMKKQVQKRMGSKKVPKNRRNAILEEIKSLQLSCSDPIFSSAARRLLQRWKQLGLKTFARYFTKAWVQGPLRFRYEGAALGTVSTNNGLESLHGRIKRCGRRWRSDRS</sequence>
<evidence type="ECO:0000256" key="3">
    <source>
        <dbReference type="ARBA" id="ARBA00023172"/>
    </source>
</evidence>
<dbReference type="AlphaFoldDB" id="A0A914XA05"/>
<reference evidence="5" key="1">
    <citation type="submission" date="2022-11" db="UniProtKB">
        <authorList>
            <consortium name="WormBaseParasite"/>
        </authorList>
    </citation>
    <scope>IDENTIFICATION</scope>
</reference>
<keyword evidence="3" id="KW-0233">DNA recombination</keyword>
<accession>A0A914XA05</accession>
<dbReference type="PANTHER" id="PTHR31569:SF4">
    <property type="entry name" value="SWIM-TYPE DOMAIN-CONTAINING PROTEIN"/>
    <property type="match status" value="1"/>
</dbReference>
<dbReference type="GO" id="GO:0006313">
    <property type="term" value="P:DNA transposition"/>
    <property type="evidence" value="ECO:0007669"/>
    <property type="project" value="InterPro"/>
</dbReference>
<dbReference type="InterPro" id="IPR001207">
    <property type="entry name" value="Transposase_mutator"/>
</dbReference>
<dbReference type="Pfam" id="PF00872">
    <property type="entry name" value="Transposase_mut"/>
    <property type="match status" value="1"/>
</dbReference>
<dbReference type="WBParaSite" id="PSAMB.scaffold7052size8318.g29596.t1">
    <property type="protein sequence ID" value="PSAMB.scaffold7052size8318.g29596.t1"/>
    <property type="gene ID" value="PSAMB.scaffold7052size8318.g29596"/>
</dbReference>
<keyword evidence="1" id="KW-0815">Transposition</keyword>
<dbReference type="GO" id="GO:0004803">
    <property type="term" value="F:transposase activity"/>
    <property type="evidence" value="ECO:0007669"/>
    <property type="project" value="InterPro"/>
</dbReference>
<name>A0A914XA05_9BILA</name>
<evidence type="ECO:0000313" key="4">
    <source>
        <dbReference type="Proteomes" id="UP000887566"/>
    </source>
</evidence>
<proteinExistence type="predicted"/>
<evidence type="ECO:0000256" key="2">
    <source>
        <dbReference type="ARBA" id="ARBA00023125"/>
    </source>
</evidence>
<dbReference type="Proteomes" id="UP000887566">
    <property type="component" value="Unplaced"/>
</dbReference>
<protein>
    <submittedName>
        <fullName evidence="5">MULE transposase domain-containing protein</fullName>
    </submittedName>
</protein>
<dbReference type="GO" id="GO:0003677">
    <property type="term" value="F:DNA binding"/>
    <property type="evidence" value="ECO:0007669"/>
    <property type="project" value="UniProtKB-KW"/>
</dbReference>
<keyword evidence="2" id="KW-0238">DNA-binding</keyword>
<dbReference type="PANTHER" id="PTHR31569">
    <property type="entry name" value="SWIM-TYPE DOMAIN-CONTAINING PROTEIN"/>
    <property type="match status" value="1"/>
</dbReference>
<evidence type="ECO:0000256" key="1">
    <source>
        <dbReference type="ARBA" id="ARBA00022578"/>
    </source>
</evidence>
<dbReference type="InterPro" id="IPR052579">
    <property type="entry name" value="Zinc_finger_SWIM"/>
</dbReference>
<organism evidence="4 5">
    <name type="scientific">Plectus sambesii</name>
    <dbReference type="NCBI Taxonomy" id="2011161"/>
    <lineage>
        <taxon>Eukaryota</taxon>
        <taxon>Metazoa</taxon>
        <taxon>Ecdysozoa</taxon>
        <taxon>Nematoda</taxon>
        <taxon>Chromadorea</taxon>
        <taxon>Plectida</taxon>
        <taxon>Plectina</taxon>
        <taxon>Plectoidea</taxon>
        <taxon>Plectidae</taxon>
        <taxon>Plectus</taxon>
    </lineage>
</organism>
<keyword evidence="4" id="KW-1185">Reference proteome</keyword>
<evidence type="ECO:0000313" key="5">
    <source>
        <dbReference type="WBParaSite" id="PSAMB.scaffold7052size8318.g29596.t1"/>
    </source>
</evidence>